<dbReference type="Proteomes" id="UP001165060">
    <property type="component" value="Unassembled WGS sequence"/>
</dbReference>
<dbReference type="SMART" id="SM00174">
    <property type="entry name" value="RHO"/>
    <property type="match status" value="1"/>
</dbReference>
<dbReference type="InterPro" id="IPR005225">
    <property type="entry name" value="Small_GTP-bd"/>
</dbReference>
<sequence>MKLDQPPPPPGPDGAAGSVPASPLPPSLPPGVPVRRRKSSAARDAARSFALAKKSHAIATNLEAASAPPGGGGGRERRRGEEEEERRLAVEEKAIRARRTLAAGGTGGRKKGSGTESGSESGSGTSGYEGGGESKRPGGEESDTSDEDAAVRIGPGPDWGRVGHGGRRRSGSGGEGRREAREAAAMHPSPLSHGVPPMGQVLNGATEGIPDITIRILLLGDSGVGKTSLMMRYSDDRFAYSLIATAGVDFKVKNMDIPNPAYNASSALPLSPSASLSLSPEEREMRILLSKPFLKVRCQIWDTAGQEKFHVITRAYYRGAHAIVTCFDVTDGDSFRNIDYWLANIHTHTERGGGGGGVQTMIIGNKTDLQEKRVVSKEQGQALAKECGVKYIETSAKDGSNVNIAFEQLATDVVSQMDRERRGVSGGADGGGKGGKGGKKRWSLPAGFMSATKKGGKGGMDGLDNAKRRSSDGCCVM</sequence>
<feature type="compositionally biased region" description="Basic and acidic residues" evidence="5">
    <location>
        <begin position="74"/>
        <end position="95"/>
    </location>
</feature>
<dbReference type="PANTHER" id="PTHR47980">
    <property type="entry name" value="LD44762P"/>
    <property type="match status" value="1"/>
</dbReference>
<feature type="compositionally biased region" description="Basic and acidic residues" evidence="5">
    <location>
        <begin position="175"/>
        <end position="184"/>
    </location>
</feature>
<feature type="compositionally biased region" description="Gly residues" evidence="5">
    <location>
        <begin position="424"/>
        <end position="435"/>
    </location>
</feature>
<dbReference type="InterPro" id="IPR050305">
    <property type="entry name" value="Small_GTPase_Rab"/>
</dbReference>
<comment type="caution">
    <text evidence="6">The sequence shown here is derived from an EMBL/GenBank/DDBJ whole genome shotgun (WGS) entry which is preliminary data.</text>
</comment>
<dbReference type="PROSITE" id="PS51421">
    <property type="entry name" value="RAS"/>
    <property type="match status" value="1"/>
</dbReference>
<feature type="compositionally biased region" description="Pro residues" evidence="5">
    <location>
        <begin position="1"/>
        <end position="12"/>
    </location>
</feature>
<reference evidence="6 7" key="1">
    <citation type="journal article" date="2023" name="Commun. Biol.">
        <title>Genome analysis of Parmales, the sister group of diatoms, reveals the evolutionary specialization of diatoms from phago-mixotrophs to photoautotrophs.</title>
        <authorList>
            <person name="Ban H."/>
            <person name="Sato S."/>
            <person name="Yoshikawa S."/>
            <person name="Yamada K."/>
            <person name="Nakamura Y."/>
            <person name="Ichinomiya M."/>
            <person name="Sato N."/>
            <person name="Blanc-Mathieu R."/>
            <person name="Endo H."/>
            <person name="Kuwata A."/>
            <person name="Ogata H."/>
        </authorList>
    </citation>
    <scope>NUCLEOTIDE SEQUENCE [LARGE SCALE GENOMIC DNA]</scope>
</reference>
<proteinExistence type="inferred from homology"/>
<feature type="region of interest" description="Disordered" evidence="5">
    <location>
        <begin position="419"/>
        <end position="477"/>
    </location>
</feature>
<keyword evidence="3" id="KW-0342">GTP-binding</keyword>
<evidence type="ECO:0000256" key="2">
    <source>
        <dbReference type="ARBA" id="ARBA00022741"/>
    </source>
</evidence>
<keyword evidence="4" id="KW-0449">Lipoprotein</keyword>
<evidence type="ECO:0000256" key="1">
    <source>
        <dbReference type="ARBA" id="ARBA00006270"/>
    </source>
</evidence>
<organism evidence="6 7">
    <name type="scientific">Tetraparma gracilis</name>
    <dbReference type="NCBI Taxonomy" id="2962635"/>
    <lineage>
        <taxon>Eukaryota</taxon>
        <taxon>Sar</taxon>
        <taxon>Stramenopiles</taxon>
        <taxon>Ochrophyta</taxon>
        <taxon>Bolidophyceae</taxon>
        <taxon>Parmales</taxon>
        <taxon>Triparmaceae</taxon>
        <taxon>Tetraparma</taxon>
    </lineage>
</organism>
<feature type="compositionally biased region" description="Pro residues" evidence="5">
    <location>
        <begin position="22"/>
        <end position="32"/>
    </location>
</feature>
<evidence type="ECO:0008006" key="8">
    <source>
        <dbReference type="Google" id="ProtNLM"/>
    </source>
</evidence>
<dbReference type="EMBL" id="BRYB01003908">
    <property type="protein sequence ID" value="GMI22554.1"/>
    <property type="molecule type" value="Genomic_DNA"/>
</dbReference>
<protein>
    <recommendedName>
        <fullName evidence="8">P-loop containing nucleoside triphosphate hydrolase protein</fullName>
    </recommendedName>
</protein>
<dbReference type="SMART" id="SM00173">
    <property type="entry name" value="RAS"/>
    <property type="match status" value="1"/>
</dbReference>
<accession>A0ABQ6MA95</accession>
<dbReference type="SMART" id="SM00175">
    <property type="entry name" value="RAB"/>
    <property type="match status" value="1"/>
</dbReference>
<dbReference type="NCBIfam" id="TIGR00231">
    <property type="entry name" value="small_GTP"/>
    <property type="match status" value="1"/>
</dbReference>
<gene>
    <name evidence="6" type="ORF">TeGR_g825</name>
</gene>
<evidence type="ECO:0000313" key="6">
    <source>
        <dbReference type="EMBL" id="GMI22554.1"/>
    </source>
</evidence>
<keyword evidence="7" id="KW-1185">Reference proteome</keyword>
<dbReference type="Pfam" id="PF00071">
    <property type="entry name" value="Ras"/>
    <property type="match status" value="2"/>
</dbReference>
<dbReference type="SUPFAM" id="SSF52540">
    <property type="entry name" value="P-loop containing nucleoside triphosphate hydrolases"/>
    <property type="match status" value="1"/>
</dbReference>
<comment type="similarity">
    <text evidence="1">Belongs to the small GTPase superfamily. Rab family.</text>
</comment>
<evidence type="ECO:0000313" key="7">
    <source>
        <dbReference type="Proteomes" id="UP001165060"/>
    </source>
</evidence>
<dbReference type="PROSITE" id="PS51420">
    <property type="entry name" value="RHO"/>
    <property type="match status" value="1"/>
</dbReference>
<dbReference type="CDD" id="cd00154">
    <property type="entry name" value="Rab"/>
    <property type="match status" value="1"/>
</dbReference>
<dbReference type="InterPro" id="IPR027417">
    <property type="entry name" value="P-loop_NTPase"/>
</dbReference>
<feature type="region of interest" description="Disordered" evidence="5">
    <location>
        <begin position="1"/>
        <end position="197"/>
    </location>
</feature>
<evidence type="ECO:0000256" key="5">
    <source>
        <dbReference type="SAM" id="MobiDB-lite"/>
    </source>
</evidence>
<dbReference type="InterPro" id="IPR001806">
    <property type="entry name" value="Small_GTPase"/>
</dbReference>
<name>A0ABQ6MA95_9STRA</name>
<dbReference type="PROSITE" id="PS51419">
    <property type="entry name" value="RAB"/>
    <property type="match status" value="1"/>
</dbReference>
<feature type="compositionally biased region" description="Low complexity" evidence="5">
    <location>
        <begin position="114"/>
        <end position="123"/>
    </location>
</feature>
<evidence type="ECO:0000256" key="3">
    <source>
        <dbReference type="ARBA" id="ARBA00023134"/>
    </source>
</evidence>
<dbReference type="PRINTS" id="PR00449">
    <property type="entry name" value="RASTRNSFRMNG"/>
</dbReference>
<keyword evidence="2" id="KW-0547">Nucleotide-binding</keyword>
<dbReference type="Gene3D" id="3.40.50.300">
    <property type="entry name" value="P-loop containing nucleotide triphosphate hydrolases"/>
    <property type="match status" value="1"/>
</dbReference>
<evidence type="ECO:0000256" key="4">
    <source>
        <dbReference type="ARBA" id="ARBA00023288"/>
    </source>
</evidence>